<evidence type="ECO:0000256" key="1">
    <source>
        <dbReference type="SAM" id="Phobius"/>
    </source>
</evidence>
<feature type="transmembrane region" description="Helical" evidence="1">
    <location>
        <begin position="51"/>
        <end position="70"/>
    </location>
</feature>
<evidence type="ECO:0000313" key="3">
    <source>
        <dbReference type="Proteomes" id="UP001168821"/>
    </source>
</evidence>
<dbReference type="Proteomes" id="UP001168821">
    <property type="component" value="Unassembled WGS sequence"/>
</dbReference>
<reference evidence="2" key="1">
    <citation type="journal article" date="2023" name="G3 (Bethesda)">
        <title>Whole genome assemblies of Zophobas morio and Tenebrio molitor.</title>
        <authorList>
            <person name="Kaur S."/>
            <person name="Stinson S.A."/>
            <person name="diCenzo G.C."/>
        </authorList>
    </citation>
    <scope>NUCLEOTIDE SEQUENCE</scope>
    <source>
        <strain evidence="2">QUZm001</strain>
    </source>
</reference>
<dbReference type="AlphaFoldDB" id="A0AA38M941"/>
<proteinExistence type="predicted"/>
<organism evidence="2 3">
    <name type="scientific">Zophobas morio</name>
    <dbReference type="NCBI Taxonomy" id="2755281"/>
    <lineage>
        <taxon>Eukaryota</taxon>
        <taxon>Metazoa</taxon>
        <taxon>Ecdysozoa</taxon>
        <taxon>Arthropoda</taxon>
        <taxon>Hexapoda</taxon>
        <taxon>Insecta</taxon>
        <taxon>Pterygota</taxon>
        <taxon>Neoptera</taxon>
        <taxon>Endopterygota</taxon>
        <taxon>Coleoptera</taxon>
        <taxon>Polyphaga</taxon>
        <taxon>Cucujiformia</taxon>
        <taxon>Tenebrionidae</taxon>
        <taxon>Zophobas</taxon>
    </lineage>
</organism>
<keyword evidence="3" id="KW-1185">Reference proteome</keyword>
<protein>
    <submittedName>
        <fullName evidence="2">Uncharacterized protein</fullName>
    </submittedName>
</protein>
<keyword evidence="1" id="KW-0472">Membrane</keyword>
<keyword evidence="1" id="KW-0812">Transmembrane</keyword>
<accession>A0AA38M941</accession>
<dbReference type="EMBL" id="JALNTZ010000006">
    <property type="protein sequence ID" value="KAJ3647856.1"/>
    <property type="molecule type" value="Genomic_DNA"/>
</dbReference>
<evidence type="ECO:0000313" key="2">
    <source>
        <dbReference type="EMBL" id="KAJ3647856.1"/>
    </source>
</evidence>
<keyword evidence="1" id="KW-1133">Transmembrane helix</keyword>
<gene>
    <name evidence="2" type="ORF">Zmor_019709</name>
</gene>
<sequence>MSKTLTAAVKLKKFKIVSPANSLFNFISASSPGKVRSESVKRMKKRAVRLVFPRLSFPCYVVDVLFLWGLSGDRRLQKFRLSIREMQLANCYSLQAALE</sequence>
<comment type="caution">
    <text evidence="2">The sequence shown here is derived from an EMBL/GenBank/DDBJ whole genome shotgun (WGS) entry which is preliminary data.</text>
</comment>
<name>A0AA38M941_9CUCU</name>